<gene>
    <name evidence="2" type="ORF">CC1G_00256</name>
</gene>
<reference evidence="2 3" key="1">
    <citation type="journal article" date="2010" name="Proc. Natl. Acad. Sci. U.S.A.">
        <title>Insights into evolution of multicellular fungi from the assembled chromosomes of the mushroom Coprinopsis cinerea (Coprinus cinereus).</title>
        <authorList>
            <person name="Stajich J.E."/>
            <person name="Wilke S.K."/>
            <person name="Ahren D."/>
            <person name="Au C.H."/>
            <person name="Birren B.W."/>
            <person name="Borodovsky M."/>
            <person name="Burns C."/>
            <person name="Canback B."/>
            <person name="Casselton L.A."/>
            <person name="Cheng C.K."/>
            <person name="Deng J."/>
            <person name="Dietrich F.S."/>
            <person name="Fargo D.C."/>
            <person name="Farman M.L."/>
            <person name="Gathman A.C."/>
            <person name="Goldberg J."/>
            <person name="Guigo R."/>
            <person name="Hoegger P.J."/>
            <person name="Hooker J.B."/>
            <person name="Huggins A."/>
            <person name="James T.Y."/>
            <person name="Kamada T."/>
            <person name="Kilaru S."/>
            <person name="Kodira C."/>
            <person name="Kues U."/>
            <person name="Kupfer D."/>
            <person name="Kwan H.S."/>
            <person name="Lomsadze A."/>
            <person name="Li W."/>
            <person name="Lilly W.W."/>
            <person name="Ma L.J."/>
            <person name="Mackey A.J."/>
            <person name="Manning G."/>
            <person name="Martin F."/>
            <person name="Muraguchi H."/>
            <person name="Natvig D.O."/>
            <person name="Palmerini H."/>
            <person name="Ramesh M.A."/>
            <person name="Rehmeyer C.J."/>
            <person name="Roe B.A."/>
            <person name="Shenoy N."/>
            <person name="Stanke M."/>
            <person name="Ter-Hovhannisyan V."/>
            <person name="Tunlid A."/>
            <person name="Velagapudi R."/>
            <person name="Vision T.J."/>
            <person name="Zeng Q."/>
            <person name="Zolan M.E."/>
            <person name="Pukkila P.J."/>
        </authorList>
    </citation>
    <scope>NUCLEOTIDE SEQUENCE [LARGE SCALE GENOMIC DNA]</scope>
    <source>
        <strain evidence="3">Okayama-7 / 130 / ATCC MYA-4618 / FGSC 9003</strain>
    </source>
</reference>
<evidence type="ECO:0000259" key="1">
    <source>
        <dbReference type="Pfam" id="PF03625"/>
    </source>
</evidence>
<dbReference type="SUPFAM" id="SSF103247">
    <property type="entry name" value="TT1751-like"/>
    <property type="match status" value="1"/>
</dbReference>
<dbReference type="KEGG" id="cci:CC1G_00256"/>
<comment type="caution">
    <text evidence="2">The sequence shown here is derived from an EMBL/GenBank/DDBJ whole genome shotgun (WGS) entry which is preliminary data.</text>
</comment>
<evidence type="ECO:0000313" key="2">
    <source>
        <dbReference type="EMBL" id="EAU84737.1"/>
    </source>
</evidence>
<dbReference type="EMBL" id="AACS02000005">
    <property type="protein sequence ID" value="EAU84737.1"/>
    <property type="molecule type" value="Genomic_DNA"/>
</dbReference>
<protein>
    <recommendedName>
        <fullName evidence="1">DUF302 domain-containing protein</fullName>
    </recommendedName>
</protein>
<dbReference type="InParanoid" id="A8NXB5"/>
<dbReference type="Proteomes" id="UP000001861">
    <property type="component" value="Unassembled WGS sequence"/>
</dbReference>
<sequence>MTPTRSIQSLSTQLVTFHTSLRLPEAAQRLEARVGFPNDKDLGGLRTARSADDVRDLVNKILDGKEFFVFQKLDHTKWVKLLPGTETAPGALLYTIGNPLVAQTIFTKDIMAASVVPFRILLVERADRKTDIVYYLPASLLPEAPAAAAARELLSNLNAAIEGLVYSIVHDVVITVKL</sequence>
<organism evidence="2 3">
    <name type="scientific">Coprinopsis cinerea (strain Okayama-7 / 130 / ATCC MYA-4618 / FGSC 9003)</name>
    <name type="common">Inky cap fungus</name>
    <name type="synonym">Hormographiella aspergillata</name>
    <dbReference type="NCBI Taxonomy" id="240176"/>
    <lineage>
        <taxon>Eukaryota</taxon>
        <taxon>Fungi</taxon>
        <taxon>Dikarya</taxon>
        <taxon>Basidiomycota</taxon>
        <taxon>Agaricomycotina</taxon>
        <taxon>Agaricomycetes</taxon>
        <taxon>Agaricomycetidae</taxon>
        <taxon>Agaricales</taxon>
        <taxon>Agaricineae</taxon>
        <taxon>Psathyrellaceae</taxon>
        <taxon>Coprinopsis</taxon>
    </lineage>
</organism>
<dbReference type="InterPro" id="IPR005180">
    <property type="entry name" value="DUF302"/>
</dbReference>
<dbReference type="RefSeq" id="XP_001837120.1">
    <property type="nucleotide sequence ID" value="XM_001837068.1"/>
</dbReference>
<dbReference type="VEuPathDB" id="FungiDB:CC1G_00256"/>
<dbReference type="eggNOG" id="ENOG502SU0Z">
    <property type="taxonomic scope" value="Eukaryota"/>
</dbReference>
<name>A8NXB5_COPC7</name>
<dbReference type="OMA" id="YCNAMEE"/>
<dbReference type="Gene3D" id="3.30.310.70">
    <property type="entry name" value="TT1751-like domain"/>
    <property type="match status" value="1"/>
</dbReference>
<dbReference type="AlphaFoldDB" id="A8NXB5"/>
<keyword evidence="3" id="KW-1185">Reference proteome</keyword>
<dbReference type="OrthoDB" id="5190258at2759"/>
<dbReference type="Pfam" id="PF03625">
    <property type="entry name" value="DUF302"/>
    <property type="match status" value="1"/>
</dbReference>
<evidence type="ECO:0000313" key="3">
    <source>
        <dbReference type="Proteomes" id="UP000001861"/>
    </source>
</evidence>
<dbReference type="GeneID" id="6013676"/>
<proteinExistence type="predicted"/>
<feature type="domain" description="DUF302" evidence="1">
    <location>
        <begin position="74"/>
        <end position="134"/>
    </location>
</feature>
<accession>A8NXB5</accession>
<dbReference type="InterPro" id="IPR035923">
    <property type="entry name" value="TT1751-like_sf"/>
</dbReference>